<dbReference type="Pfam" id="PF08240">
    <property type="entry name" value="ADH_N"/>
    <property type="match status" value="1"/>
</dbReference>
<dbReference type="PANTHER" id="PTHR43401:SF2">
    <property type="entry name" value="L-THREONINE 3-DEHYDROGENASE"/>
    <property type="match status" value="1"/>
</dbReference>
<evidence type="ECO:0000256" key="3">
    <source>
        <dbReference type="ARBA" id="ARBA00023002"/>
    </source>
</evidence>
<proteinExistence type="predicted"/>
<dbReference type="InterPro" id="IPR011032">
    <property type="entry name" value="GroES-like_sf"/>
</dbReference>
<dbReference type="EMBL" id="LAZR01021165">
    <property type="protein sequence ID" value="KKL86261.1"/>
    <property type="molecule type" value="Genomic_DNA"/>
</dbReference>
<dbReference type="InterPro" id="IPR002328">
    <property type="entry name" value="ADH_Zn_CS"/>
</dbReference>
<dbReference type="InterPro" id="IPR013149">
    <property type="entry name" value="ADH-like_C"/>
</dbReference>
<dbReference type="InterPro" id="IPR020843">
    <property type="entry name" value="ER"/>
</dbReference>
<dbReference type="InterPro" id="IPR050129">
    <property type="entry name" value="Zn_alcohol_dh"/>
</dbReference>
<gene>
    <name evidence="5" type="ORF">LCGC14_1946510</name>
</gene>
<reference evidence="5" key="1">
    <citation type="journal article" date="2015" name="Nature">
        <title>Complex archaea that bridge the gap between prokaryotes and eukaryotes.</title>
        <authorList>
            <person name="Spang A."/>
            <person name="Saw J.H."/>
            <person name="Jorgensen S.L."/>
            <person name="Zaremba-Niedzwiedzka K."/>
            <person name="Martijn J."/>
            <person name="Lind A.E."/>
            <person name="van Eijk R."/>
            <person name="Schleper C."/>
            <person name="Guy L."/>
            <person name="Ettema T.J."/>
        </authorList>
    </citation>
    <scope>NUCLEOTIDE SEQUENCE</scope>
</reference>
<protein>
    <recommendedName>
        <fullName evidence="4">Enoyl reductase (ER) domain-containing protein</fullName>
    </recommendedName>
</protein>
<dbReference type="InterPro" id="IPR013154">
    <property type="entry name" value="ADH-like_N"/>
</dbReference>
<evidence type="ECO:0000256" key="1">
    <source>
        <dbReference type="ARBA" id="ARBA00022723"/>
    </source>
</evidence>
<comment type="caution">
    <text evidence="5">The sequence shown here is derived from an EMBL/GenBank/DDBJ whole genome shotgun (WGS) entry which is preliminary data.</text>
</comment>
<keyword evidence="3" id="KW-0560">Oxidoreductase</keyword>
<accession>A0A0F9G760</accession>
<dbReference type="PANTHER" id="PTHR43401">
    <property type="entry name" value="L-THREONINE 3-DEHYDROGENASE"/>
    <property type="match status" value="1"/>
</dbReference>
<dbReference type="GO" id="GO:0016491">
    <property type="term" value="F:oxidoreductase activity"/>
    <property type="evidence" value="ECO:0007669"/>
    <property type="project" value="UniProtKB-KW"/>
</dbReference>
<feature type="domain" description="Enoyl reductase (ER)" evidence="4">
    <location>
        <begin position="8"/>
        <end position="341"/>
    </location>
</feature>
<dbReference type="PROSITE" id="PS00059">
    <property type="entry name" value="ADH_ZINC"/>
    <property type="match status" value="1"/>
</dbReference>
<dbReference type="AlphaFoldDB" id="A0A0F9G760"/>
<organism evidence="5">
    <name type="scientific">marine sediment metagenome</name>
    <dbReference type="NCBI Taxonomy" id="412755"/>
    <lineage>
        <taxon>unclassified sequences</taxon>
        <taxon>metagenomes</taxon>
        <taxon>ecological metagenomes</taxon>
    </lineage>
</organism>
<evidence type="ECO:0000259" key="4">
    <source>
        <dbReference type="SMART" id="SM00829"/>
    </source>
</evidence>
<evidence type="ECO:0000256" key="2">
    <source>
        <dbReference type="ARBA" id="ARBA00022833"/>
    </source>
</evidence>
<evidence type="ECO:0000313" key="5">
    <source>
        <dbReference type="EMBL" id="KKL86261.1"/>
    </source>
</evidence>
<dbReference type="SUPFAM" id="SSF51735">
    <property type="entry name" value="NAD(P)-binding Rossmann-fold domains"/>
    <property type="match status" value="1"/>
</dbReference>
<name>A0A0F9G760_9ZZZZ</name>
<keyword evidence="1" id="KW-0479">Metal-binding</keyword>
<dbReference type="Gene3D" id="3.40.50.720">
    <property type="entry name" value="NAD(P)-binding Rossmann-like Domain"/>
    <property type="match status" value="1"/>
</dbReference>
<dbReference type="SMART" id="SM00829">
    <property type="entry name" value="PKS_ER"/>
    <property type="match status" value="1"/>
</dbReference>
<dbReference type="InterPro" id="IPR036291">
    <property type="entry name" value="NAD(P)-bd_dom_sf"/>
</dbReference>
<keyword evidence="2" id="KW-0862">Zinc</keyword>
<dbReference type="SUPFAM" id="SSF50129">
    <property type="entry name" value="GroES-like"/>
    <property type="match status" value="1"/>
</dbReference>
<sequence length="342" mass="36301">MKACVFHGPGDIRVESVPEPQAGPGELVLRMEATGLCYSDIRVYNGEKKARIGVIPGHENVGVIEEIGEGADGFQKGQRVALCPIIACGRCFYCLRGLRNRCPKRVTLGYEENGGLAQYLLVPTSIVSLGHVLAVPEGLPPEVATLTEPLACVLNSLEACRLSPGGSLLLLGAGPMGLLHLLLARALGTATVIVSELNRGRLEHAERLGASVAVNPQRDDLQRAVLETTDGLGVDAVVVTTGVPSLLEAALAAVRRQGTVNLFGGFPPGSTVAMDPNAVHYNELTITGSQNATPDQYRRALQLLTVMPQAAEINTHRFPIDEATKAYESRLGMDGLKSLVIF</sequence>
<dbReference type="Gene3D" id="3.90.180.10">
    <property type="entry name" value="Medium-chain alcohol dehydrogenases, catalytic domain"/>
    <property type="match status" value="1"/>
</dbReference>
<dbReference type="GO" id="GO:0008270">
    <property type="term" value="F:zinc ion binding"/>
    <property type="evidence" value="ECO:0007669"/>
    <property type="project" value="InterPro"/>
</dbReference>
<dbReference type="Pfam" id="PF00107">
    <property type="entry name" value="ADH_zinc_N"/>
    <property type="match status" value="1"/>
</dbReference>